<accession>A0AAD9IM25</accession>
<dbReference type="GO" id="GO:0005506">
    <property type="term" value="F:iron ion binding"/>
    <property type="evidence" value="ECO:0007669"/>
    <property type="project" value="InterPro"/>
</dbReference>
<dbReference type="Pfam" id="PF13640">
    <property type="entry name" value="2OG-FeII_Oxy_3"/>
    <property type="match status" value="1"/>
</dbReference>
<evidence type="ECO:0000256" key="1">
    <source>
        <dbReference type="ARBA" id="ARBA00001961"/>
    </source>
</evidence>
<dbReference type="Gene3D" id="2.60.120.620">
    <property type="entry name" value="q2cbj1_9rhob like domain"/>
    <property type="match status" value="1"/>
</dbReference>
<evidence type="ECO:0000313" key="10">
    <source>
        <dbReference type="Proteomes" id="UP001255856"/>
    </source>
</evidence>
<protein>
    <recommendedName>
        <fullName evidence="8">Fe2OG dioxygenase domain-containing protein</fullName>
    </recommendedName>
</protein>
<dbReference type="InterPro" id="IPR005123">
    <property type="entry name" value="Oxoglu/Fe-dep_dioxygenase_dom"/>
</dbReference>
<evidence type="ECO:0000313" key="9">
    <source>
        <dbReference type="EMBL" id="KAK2080113.1"/>
    </source>
</evidence>
<dbReference type="GO" id="GO:0031418">
    <property type="term" value="F:L-ascorbic acid binding"/>
    <property type="evidence" value="ECO:0007669"/>
    <property type="project" value="InterPro"/>
</dbReference>
<dbReference type="InterPro" id="IPR045054">
    <property type="entry name" value="P4HA-like"/>
</dbReference>
<keyword evidence="4" id="KW-0223">Dioxygenase</keyword>
<dbReference type="PANTHER" id="PTHR10869:SF246">
    <property type="entry name" value="TRANSMEMBRANE PROLYL 4-HYDROXYLASE"/>
    <property type="match status" value="1"/>
</dbReference>
<proteinExistence type="predicted"/>
<comment type="catalytic activity">
    <reaction evidence="7">
        <text>L-prolyl-[collagen] + 2-oxoglutarate + O2 = trans-4-hydroxy-L-prolyl-[collagen] + succinate + CO2</text>
        <dbReference type="Rhea" id="RHEA:18945"/>
        <dbReference type="Rhea" id="RHEA-COMP:11676"/>
        <dbReference type="Rhea" id="RHEA-COMP:11680"/>
        <dbReference type="ChEBI" id="CHEBI:15379"/>
        <dbReference type="ChEBI" id="CHEBI:16526"/>
        <dbReference type="ChEBI" id="CHEBI:16810"/>
        <dbReference type="ChEBI" id="CHEBI:30031"/>
        <dbReference type="ChEBI" id="CHEBI:50342"/>
        <dbReference type="ChEBI" id="CHEBI:61965"/>
        <dbReference type="EC" id="1.14.11.2"/>
    </reaction>
</comment>
<keyword evidence="10" id="KW-1185">Reference proteome</keyword>
<organism evidence="9 10">
    <name type="scientific">Prototheca wickerhamii</name>
    <dbReference type="NCBI Taxonomy" id="3111"/>
    <lineage>
        <taxon>Eukaryota</taxon>
        <taxon>Viridiplantae</taxon>
        <taxon>Chlorophyta</taxon>
        <taxon>core chlorophytes</taxon>
        <taxon>Trebouxiophyceae</taxon>
        <taxon>Chlorellales</taxon>
        <taxon>Chlorellaceae</taxon>
        <taxon>Prototheca</taxon>
    </lineage>
</organism>
<evidence type="ECO:0000256" key="6">
    <source>
        <dbReference type="ARBA" id="ARBA00023004"/>
    </source>
</evidence>
<sequence length="369" mass="40783">MASKSEAVLATRLAAYDRLASLSSRRGADGEPEELIPRRKWSERHVRTILEDEEAARRLAGRDKPRNEFAAYDPLLHAQYLDLPPLSPPSEADMTGSFQLTEAVYNQAARHPAARVLSFEHPRVVHFPSFLSPEEVQHIFDISREHLVRSEVVHEEGEESVSNIRTSFGVWPSRTAVTQNITDRIHRLLGVPHDFGEDLYVLQYKHGQQYDAHNDNCMDDLRHGRTATPSCVDFLKRAGGPACGPGAGGVTCGDRMATFILQLKHPEKGGHTVFPAASVTKAAMKRRKIAQGDEWYCEEDAVLGAAPAAGDALLFWDYMPGQGSNRGSYADGSADPGATPVYGALHSGCPVIEGEKWIVTRWIRSSRFT</sequence>
<evidence type="ECO:0000256" key="4">
    <source>
        <dbReference type="ARBA" id="ARBA00022964"/>
    </source>
</evidence>
<keyword evidence="3" id="KW-0479">Metal-binding</keyword>
<keyword evidence="5" id="KW-0560">Oxidoreductase</keyword>
<dbReference type="GO" id="GO:0005789">
    <property type="term" value="C:endoplasmic reticulum membrane"/>
    <property type="evidence" value="ECO:0007669"/>
    <property type="project" value="UniProtKB-SubCell"/>
</dbReference>
<evidence type="ECO:0000256" key="7">
    <source>
        <dbReference type="ARBA" id="ARBA00049169"/>
    </source>
</evidence>
<evidence type="ECO:0000256" key="3">
    <source>
        <dbReference type="ARBA" id="ARBA00022723"/>
    </source>
</evidence>
<dbReference type="GO" id="GO:0004656">
    <property type="term" value="F:procollagen-proline 4-dioxygenase activity"/>
    <property type="evidence" value="ECO:0007669"/>
    <property type="project" value="UniProtKB-EC"/>
</dbReference>
<dbReference type="InterPro" id="IPR006620">
    <property type="entry name" value="Pro_4_hyd_alph"/>
</dbReference>
<dbReference type="Proteomes" id="UP001255856">
    <property type="component" value="Unassembled WGS sequence"/>
</dbReference>
<comment type="subcellular location">
    <subcellularLocation>
        <location evidence="2">Endoplasmic reticulum membrane</location>
        <topology evidence="2">Single-pass type II membrane protein</topology>
    </subcellularLocation>
</comment>
<reference evidence="9" key="1">
    <citation type="submission" date="2021-01" db="EMBL/GenBank/DDBJ databases">
        <authorList>
            <person name="Eckstrom K.M.E."/>
        </authorList>
    </citation>
    <scope>NUCLEOTIDE SEQUENCE</scope>
    <source>
        <strain evidence="9">UVCC 0001</strain>
    </source>
</reference>
<comment type="caution">
    <text evidence="9">The sequence shown here is derived from an EMBL/GenBank/DDBJ whole genome shotgun (WGS) entry which is preliminary data.</text>
</comment>
<dbReference type="AlphaFoldDB" id="A0AAD9IM25"/>
<name>A0AAD9IM25_PROWI</name>
<comment type="cofactor">
    <cofactor evidence="1">
        <name>L-ascorbate</name>
        <dbReference type="ChEBI" id="CHEBI:38290"/>
    </cofactor>
</comment>
<dbReference type="EMBL" id="JASFZW010000002">
    <property type="protein sequence ID" value="KAK2080113.1"/>
    <property type="molecule type" value="Genomic_DNA"/>
</dbReference>
<keyword evidence="6" id="KW-0408">Iron</keyword>
<feature type="domain" description="Fe2OG dioxygenase" evidence="8">
    <location>
        <begin position="194"/>
        <end position="365"/>
    </location>
</feature>
<evidence type="ECO:0000256" key="5">
    <source>
        <dbReference type="ARBA" id="ARBA00023002"/>
    </source>
</evidence>
<gene>
    <name evidence="9" type="ORF">QBZ16_002509</name>
</gene>
<evidence type="ECO:0000259" key="8">
    <source>
        <dbReference type="PROSITE" id="PS51471"/>
    </source>
</evidence>
<dbReference type="SMART" id="SM00702">
    <property type="entry name" value="P4Hc"/>
    <property type="match status" value="1"/>
</dbReference>
<dbReference type="PROSITE" id="PS51471">
    <property type="entry name" value="FE2OG_OXY"/>
    <property type="match status" value="1"/>
</dbReference>
<dbReference type="InterPro" id="IPR044862">
    <property type="entry name" value="Pro_4_hyd_alph_FE2OG_OXY"/>
</dbReference>
<evidence type="ECO:0000256" key="2">
    <source>
        <dbReference type="ARBA" id="ARBA00004648"/>
    </source>
</evidence>
<dbReference type="PANTHER" id="PTHR10869">
    <property type="entry name" value="PROLYL 4-HYDROXYLASE ALPHA SUBUNIT"/>
    <property type="match status" value="1"/>
</dbReference>